<feature type="coiled-coil region" evidence="1">
    <location>
        <begin position="114"/>
        <end position="162"/>
    </location>
</feature>
<sequence>MQNLTISDLNSSSVAARTSIITKRRDNDVGTSGSRSRQNPRKSTNVPLYNSKSYIRRTHPDDPAENSILADLSYIPEPLSVSAGPTVASKGSIFSSTGVTSIRFDTAAERSRTDEELQDLVQRLQTEVRDLKKAHADCDKELEDLTQQMQQIREVMVRSNESMVRALDSSCFVVLPCRHYVMVDKKISTLTNSKCPKCNIHVTESYLVKHK</sequence>
<dbReference type="OMA" id="HADCDKE"/>
<evidence type="ECO:0000313" key="4">
    <source>
        <dbReference type="Proteomes" id="UP000001548"/>
    </source>
</evidence>
<feature type="compositionally biased region" description="Polar residues" evidence="2">
    <location>
        <begin position="29"/>
        <end position="49"/>
    </location>
</feature>
<feature type="region of interest" description="Disordered" evidence="2">
    <location>
        <begin position="18"/>
        <end position="49"/>
    </location>
</feature>
<accession>D3KH25</accession>
<evidence type="ECO:0000256" key="2">
    <source>
        <dbReference type="SAM" id="MobiDB-lite"/>
    </source>
</evidence>
<reference evidence="3 4" key="1">
    <citation type="journal article" date="2007" name="Science">
        <title>Genomic minimalism in the early diverging intestinal parasite Giardia lamblia.</title>
        <authorList>
            <person name="Morrison H.G."/>
            <person name="McArthur A.G."/>
            <person name="Gillin F.D."/>
            <person name="Aley S.B."/>
            <person name="Adam R.D."/>
            <person name="Olsen G.J."/>
            <person name="Best A.A."/>
            <person name="Cande W.Z."/>
            <person name="Chen F."/>
            <person name="Cipriano M.J."/>
            <person name="Davids B.J."/>
            <person name="Dawson S.C."/>
            <person name="Elmendorf H.G."/>
            <person name="Hehl A.B."/>
            <person name="Holder M.E."/>
            <person name="Huse S.M."/>
            <person name="Kim U.U."/>
            <person name="Lasek-Nesselquist E."/>
            <person name="Manning G."/>
            <person name="Nigam A."/>
            <person name="Nixon J.E."/>
            <person name="Palm D."/>
            <person name="Passamaneck N.E."/>
            <person name="Prabhu A."/>
            <person name="Reich C.I."/>
            <person name="Reiner D.S."/>
            <person name="Samuelson J."/>
            <person name="Svard S.G."/>
            <person name="Sogin M.L."/>
        </authorList>
    </citation>
    <scope>NUCLEOTIDE SEQUENCE [LARGE SCALE GENOMIC DNA]</scope>
    <source>
        <strain evidence="3 4">WB C6</strain>
    </source>
</reference>
<keyword evidence="4" id="KW-1185">Reference proteome</keyword>
<dbReference type="AlphaFoldDB" id="D3KH25"/>
<gene>
    <name evidence="3" type="ORF">GL50803_009755</name>
</gene>
<evidence type="ECO:0000256" key="1">
    <source>
        <dbReference type="SAM" id="Coils"/>
    </source>
</evidence>
<evidence type="ECO:0000313" key="3">
    <source>
        <dbReference type="EMBL" id="KAE8305836.1"/>
    </source>
</evidence>
<dbReference type="HOGENOM" id="CLU_1306888_0_0_1"/>
<keyword evidence="1" id="KW-0175">Coiled coil</keyword>
<comment type="caution">
    <text evidence="3">The sequence shown here is derived from an EMBL/GenBank/DDBJ whole genome shotgun (WGS) entry which is preliminary data.</text>
</comment>
<dbReference type="EMBL" id="AACB03000001">
    <property type="protein sequence ID" value="KAE8305836.1"/>
    <property type="molecule type" value="Genomic_DNA"/>
</dbReference>
<name>D3KH25_GIAIC</name>
<proteinExistence type="predicted"/>
<dbReference type="Proteomes" id="UP000001548">
    <property type="component" value="Unassembled WGS sequence"/>
</dbReference>
<organism evidence="3 4">
    <name type="scientific">Giardia intestinalis (strain ATCC 50803 / WB clone C6)</name>
    <name type="common">Giardia lamblia</name>
    <dbReference type="NCBI Taxonomy" id="184922"/>
    <lineage>
        <taxon>Eukaryota</taxon>
        <taxon>Metamonada</taxon>
        <taxon>Diplomonadida</taxon>
        <taxon>Hexamitidae</taxon>
        <taxon>Giardiinae</taxon>
        <taxon>Giardia</taxon>
    </lineage>
</organism>
<protein>
    <submittedName>
        <fullName evidence="3">Uncharacterized protein</fullName>
    </submittedName>
</protein>
<dbReference type="VEuPathDB" id="GiardiaDB:GL50803_9755"/>